<comment type="caution">
    <text evidence="2">The sequence shown here is derived from an EMBL/GenBank/DDBJ whole genome shotgun (WGS) entry which is preliminary data.</text>
</comment>
<reference evidence="2 3" key="1">
    <citation type="journal article" date="2017" name="PLoS Biol.">
        <title>The sea cucumber genome provides insights into morphological evolution and visceral regeneration.</title>
        <authorList>
            <person name="Zhang X."/>
            <person name="Sun L."/>
            <person name="Yuan J."/>
            <person name="Sun Y."/>
            <person name="Gao Y."/>
            <person name="Zhang L."/>
            <person name="Li S."/>
            <person name="Dai H."/>
            <person name="Hamel J.F."/>
            <person name="Liu C."/>
            <person name="Yu Y."/>
            <person name="Liu S."/>
            <person name="Lin W."/>
            <person name="Guo K."/>
            <person name="Jin S."/>
            <person name="Xu P."/>
            <person name="Storey K.B."/>
            <person name="Huan P."/>
            <person name="Zhang T."/>
            <person name="Zhou Y."/>
            <person name="Zhang J."/>
            <person name="Lin C."/>
            <person name="Li X."/>
            <person name="Xing L."/>
            <person name="Huo D."/>
            <person name="Sun M."/>
            <person name="Wang L."/>
            <person name="Mercier A."/>
            <person name="Li F."/>
            <person name="Yang H."/>
            <person name="Xiang J."/>
        </authorList>
    </citation>
    <scope>NUCLEOTIDE SEQUENCE [LARGE SCALE GENOMIC DNA]</scope>
    <source>
        <strain evidence="2">Shaxun</strain>
        <tissue evidence="2">Muscle</tissue>
    </source>
</reference>
<dbReference type="PANTHER" id="PTHR21824">
    <property type="entry name" value="TRANSMEMBRANE PROTEIN 177"/>
    <property type="match status" value="1"/>
</dbReference>
<sequence>MSVLHRIRVWVRNPKNYVILGAVSASLVGIAKACPLLFPSHLYRPIMEAYKGGKRIQPSMSQIQEFEDVCMELGIKTDSFSTFITSQWDLKVKGLPFLPSGVQYGIPLLFVDEPVLSNTQFAENVRVNLASEEGSRFKQSLQLSVKARKFALAKGVVHAHQCFAAYPVLFAPVAVVAGFASTFTVQVIAGMFPLSVTAFFVGSAFFCTYRYLTGVLNKHHDLKSDQIVAKLGQSYVEGGIEFYEKNLQRNKALRILLGTKGEKLYSYYGNVTPGVIWSRGAALTVKRENLVQILKSLNVK</sequence>
<dbReference type="GO" id="GO:0016020">
    <property type="term" value="C:membrane"/>
    <property type="evidence" value="ECO:0007669"/>
    <property type="project" value="TreeGrafter"/>
</dbReference>
<dbReference type="InterPro" id="IPR026620">
    <property type="entry name" value="TMEM177"/>
</dbReference>
<evidence type="ECO:0000256" key="1">
    <source>
        <dbReference type="SAM" id="Phobius"/>
    </source>
</evidence>
<accession>A0A2G8JIT7</accession>
<keyword evidence="1 2" id="KW-0812">Transmembrane</keyword>
<feature type="transmembrane region" description="Helical" evidence="1">
    <location>
        <begin position="163"/>
        <end position="185"/>
    </location>
</feature>
<dbReference type="Proteomes" id="UP000230750">
    <property type="component" value="Unassembled WGS sequence"/>
</dbReference>
<keyword evidence="1" id="KW-0472">Membrane</keyword>
<dbReference type="PANTHER" id="PTHR21824:SF4">
    <property type="entry name" value="TRANSMEMBRANE PROTEIN 177"/>
    <property type="match status" value="1"/>
</dbReference>
<evidence type="ECO:0000313" key="3">
    <source>
        <dbReference type="Proteomes" id="UP000230750"/>
    </source>
</evidence>
<name>A0A2G8JIT7_STIJA</name>
<dbReference type="EMBL" id="MRZV01001845">
    <property type="protein sequence ID" value="PIK35656.1"/>
    <property type="molecule type" value="Genomic_DNA"/>
</dbReference>
<feature type="transmembrane region" description="Helical" evidence="1">
    <location>
        <begin position="191"/>
        <end position="212"/>
    </location>
</feature>
<organism evidence="2 3">
    <name type="scientific">Stichopus japonicus</name>
    <name type="common">Sea cucumber</name>
    <dbReference type="NCBI Taxonomy" id="307972"/>
    <lineage>
        <taxon>Eukaryota</taxon>
        <taxon>Metazoa</taxon>
        <taxon>Echinodermata</taxon>
        <taxon>Eleutherozoa</taxon>
        <taxon>Echinozoa</taxon>
        <taxon>Holothuroidea</taxon>
        <taxon>Aspidochirotacea</taxon>
        <taxon>Aspidochirotida</taxon>
        <taxon>Stichopodidae</taxon>
        <taxon>Apostichopus</taxon>
    </lineage>
</organism>
<keyword evidence="3" id="KW-1185">Reference proteome</keyword>
<protein>
    <submittedName>
        <fullName evidence="2">Putative transmembrane protein</fullName>
    </submittedName>
</protein>
<keyword evidence="1" id="KW-1133">Transmembrane helix</keyword>
<dbReference type="OrthoDB" id="110174at2759"/>
<proteinExistence type="predicted"/>
<dbReference type="AlphaFoldDB" id="A0A2G8JIT7"/>
<dbReference type="STRING" id="307972.A0A2G8JIT7"/>
<evidence type="ECO:0000313" key="2">
    <source>
        <dbReference type="EMBL" id="PIK35656.1"/>
    </source>
</evidence>
<gene>
    <name evidence="2" type="ORF">BSL78_27516</name>
</gene>